<keyword evidence="5" id="KW-0997">Cell inner membrane</keyword>
<dbReference type="GO" id="GO:0007165">
    <property type="term" value="P:signal transduction"/>
    <property type="evidence" value="ECO:0007669"/>
    <property type="project" value="UniProtKB-KW"/>
</dbReference>
<dbReference type="Proteomes" id="UP000252174">
    <property type="component" value="Unassembled WGS sequence"/>
</dbReference>
<dbReference type="InterPro" id="IPR003660">
    <property type="entry name" value="HAMP_dom"/>
</dbReference>
<comment type="similarity">
    <text evidence="10">Belongs to the methyl-accepting chemotaxis (MCP) protein family.</text>
</comment>
<evidence type="ECO:0000256" key="5">
    <source>
        <dbReference type="ARBA" id="ARBA00022519"/>
    </source>
</evidence>
<dbReference type="GO" id="GO:0006935">
    <property type="term" value="P:chemotaxis"/>
    <property type="evidence" value="ECO:0007669"/>
    <property type="project" value="UniProtKB-KW"/>
</dbReference>
<keyword evidence="6 13" id="KW-0812">Transmembrane</keyword>
<dbReference type="CDD" id="cd06225">
    <property type="entry name" value="HAMP"/>
    <property type="match status" value="1"/>
</dbReference>
<feature type="transmembrane region" description="Helical" evidence="13">
    <location>
        <begin position="197"/>
        <end position="218"/>
    </location>
</feature>
<dbReference type="InterPro" id="IPR051310">
    <property type="entry name" value="MCP_chemotaxis"/>
</dbReference>
<keyword evidence="3" id="KW-0488">Methylation</keyword>
<protein>
    <submittedName>
        <fullName evidence="16">Methyl-accepting chemotaxis sensory transducer with TarH sensor</fullName>
    </submittedName>
</protein>
<dbReference type="AlphaFoldDB" id="A0A369AQP9"/>
<feature type="domain" description="HAMP" evidence="15">
    <location>
        <begin position="219"/>
        <end position="271"/>
    </location>
</feature>
<dbReference type="GO" id="GO:0005886">
    <property type="term" value="C:plasma membrane"/>
    <property type="evidence" value="ECO:0007669"/>
    <property type="project" value="UniProtKB-SubCell"/>
</dbReference>
<keyword evidence="2" id="KW-1003">Cell membrane</keyword>
<accession>A0A369AQP9</accession>
<evidence type="ECO:0000256" key="10">
    <source>
        <dbReference type="ARBA" id="ARBA00029447"/>
    </source>
</evidence>
<dbReference type="GO" id="GO:0004888">
    <property type="term" value="F:transmembrane signaling receptor activity"/>
    <property type="evidence" value="ECO:0007669"/>
    <property type="project" value="InterPro"/>
</dbReference>
<evidence type="ECO:0000256" key="4">
    <source>
        <dbReference type="ARBA" id="ARBA00022500"/>
    </source>
</evidence>
<dbReference type="PROSITE" id="PS50111">
    <property type="entry name" value="CHEMOTAXIS_TRANSDUC_2"/>
    <property type="match status" value="1"/>
</dbReference>
<feature type="region of interest" description="Disordered" evidence="12">
    <location>
        <begin position="541"/>
        <end position="564"/>
    </location>
</feature>
<dbReference type="FunFam" id="1.10.287.950:FF:000001">
    <property type="entry name" value="Methyl-accepting chemotaxis sensory transducer"/>
    <property type="match status" value="1"/>
</dbReference>
<dbReference type="PANTHER" id="PTHR43531">
    <property type="entry name" value="PROTEIN ICFG"/>
    <property type="match status" value="1"/>
</dbReference>
<comment type="subcellular location">
    <subcellularLocation>
        <location evidence="1">Cell inner membrane</location>
        <topology evidence="1">Multi-pass membrane protein</topology>
    </subcellularLocation>
</comment>
<evidence type="ECO:0000256" key="13">
    <source>
        <dbReference type="SAM" id="Phobius"/>
    </source>
</evidence>
<dbReference type="SMART" id="SM00304">
    <property type="entry name" value="HAMP"/>
    <property type="match status" value="1"/>
</dbReference>
<reference evidence="16 17" key="1">
    <citation type="submission" date="2018-07" db="EMBL/GenBank/DDBJ databases">
        <title>Genomic Encyclopedia of Type Strains, Phase IV (KMG-IV): sequencing the most valuable type-strain genomes for metagenomic binning, comparative biology and taxonomic classification.</title>
        <authorList>
            <person name="Goeker M."/>
        </authorList>
    </citation>
    <scope>NUCLEOTIDE SEQUENCE [LARGE SCALE GENOMIC DNA]</scope>
    <source>
        <strain evidence="16 17">DSM 100911</strain>
    </source>
</reference>
<evidence type="ECO:0000256" key="2">
    <source>
        <dbReference type="ARBA" id="ARBA00022475"/>
    </source>
</evidence>
<evidence type="ECO:0000259" key="14">
    <source>
        <dbReference type="PROSITE" id="PS50111"/>
    </source>
</evidence>
<dbReference type="PRINTS" id="PR00260">
    <property type="entry name" value="CHEMTRNSDUCR"/>
</dbReference>
<gene>
    <name evidence="16" type="ORF">DFR45_10153</name>
</gene>
<comment type="caution">
    <text evidence="16">The sequence shown here is derived from an EMBL/GenBank/DDBJ whole genome shotgun (WGS) entry which is preliminary data.</text>
</comment>
<feature type="domain" description="Methyl-accepting transducer" evidence="14">
    <location>
        <begin position="276"/>
        <end position="505"/>
    </location>
</feature>
<feature type="transmembrane region" description="Helical" evidence="13">
    <location>
        <begin position="12"/>
        <end position="34"/>
    </location>
</feature>
<organism evidence="16 17">
    <name type="scientific">Extensimonas vulgaris</name>
    <dbReference type="NCBI Taxonomy" id="1031594"/>
    <lineage>
        <taxon>Bacteria</taxon>
        <taxon>Pseudomonadati</taxon>
        <taxon>Pseudomonadota</taxon>
        <taxon>Betaproteobacteria</taxon>
        <taxon>Burkholderiales</taxon>
        <taxon>Comamonadaceae</taxon>
        <taxon>Extensimonas</taxon>
    </lineage>
</organism>
<dbReference type="InterPro" id="IPR004089">
    <property type="entry name" value="MCPsignal_dom"/>
</dbReference>
<evidence type="ECO:0000313" key="16">
    <source>
        <dbReference type="EMBL" id="RCX11531.1"/>
    </source>
</evidence>
<evidence type="ECO:0000259" key="15">
    <source>
        <dbReference type="PROSITE" id="PS50885"/>
    </source>
</evidence>
<evidence type="ECO:0000256" key="6">
    <source>
        <dbReference type="ARBA" id="ARBA00022692"/>
    </source>
</evidence>
<sequence length="564" mass="59271">MFNNIRITKRFVLYMAVFWVAFLLVLGVGIWGLMQARDSLKEVHEQAMRRALLAEASIAYTVQNRLQVLLAFQHAPDNPLAAIHDHPVSVHLDAITATRAKANEEIKELGAGISDPQEQEIFAATQGPRAAWRDKLDEAVRAIAAGDFSPQVMAKFLAAGRNEGEAVVQTMRALRDYELARAQKAAQLAQERYETDLWLFALMALLGLAATALMLTLLGRLRTGFRQAGDVAGAIARNDLTHAVDDASRDEIGVLLRHMETMRRNLGGVIGQVRSGSDAVASAASQVAAGTQDLSSRTEAQASSLEQTAAATEELASTVQHNADNAQQASQLAASATDAARRGGQVVAQVVGTMESISASSRKIADIIGVIDGIAFQTNILALNAAVEAARAGEQGRGFAVVASEVRALAQRSATAAKEIKELISESVEKVGAGNEQVSVAGQTMQEIVAGIQRVSDIVGEIAAASREQSGGIAQINQAVTHLDSVTQQNAALVEQTSAASSALQEQARQLAALAAAFKLEAQGGGWAGGMAARTTGRPAAGAIASATPSPAQLHAAAEHPRLQ</sequence>
<evidence type="ECO:0000256" key="1">
    <source>
        <dbReference type="ARBA" id="ARBA00004429"/>
    </source>
</evidence>
<dbReference type="PROSITE" id="PS50885">
    <property type="entry name" value="HAMP"/>
    <property type="match status" value="1"/>
</dbReference>
<evidence type="ECO:0000256" key="11">
    <source>
        <dbReference type="PROSITE-ProRule" id="PRU00284"/>
    </source>
</evidence>
<evidence type="ECO:0000256" key="12">
    <source>
        <dbReference type="SAM" id="MobiDB-lite"/>
    </source>
</evidence>
<evidence type="ECO:0000313" key="17">
    <source>
        <dbReference type="Proteomes" id="UP000252174"/>
    </source>
</evidence>
<dbReference type="InterPro" id="IPR004090">
    <property type="entry name" value="Chemotax_Me-accpt_rcpt"/>
</dbReference>
<keyword evidence="4" id="KW-0145">Chemotaxis</keyword>
<dbReference type="Pfam" id="PF00672">
    <property type="entry name" value="HAMP"/>
    <property type="match status" value="1"/>
</dbReference>
<dbReference type="Gene3D" id="1.10.287.950">
    <property type="entry name" value="Methyl-accepting chemotaxis protein"/>
    <property type="match status" value="1"/>
</dbReference>
<proteinExistence type="inferred from homology"/>
<evidence type="ECO:0000256" key="3">
    <source>
        <dbReference type="ARBA" id="ARBA00022481"/>
    </source>
</evidence>
<keyword evidence="8 13" id="KW-0472">Membrane</keyword>
<dbReference type="SUPFAM" id="SSF58104">
    <property type="entry name" value="Methyl-accepting chemotaxis protein (MCP) signaling domain"/>
    <property type="match status" value="1"/>
</dbReference>
<keyword evidence="9 11" id="KW-0807">Transducer</keyword>
<evidence type="ECO:0000256" key="7">
    <source>
        <dbReference type="ARBA" id="ARBA00022989"/>
    </source>
</evidence>
<dbReference type="Pfam" id="PF02203">
    <property type="entry name" value="TarH"/>
    <property type="match status" value="1"/>
</dbReference>
<name>A0A369AQP9_9BURK</name>
<evidence type="ECO:0000256" key="8">
    <source>
        <dbReference type="ARBA" id="ARBA00023136"/>
    </source>
</evidence>
<dbReference type="SMART" id="SM00283">
    <property type="entry name" value="MA"/>
    <property type="match status" value="1"/>
</dbReference>
<dbReference type="InterPro" id="IPR003122">
    <property type="entry name" value="Tar_rcpt_lig-bd"/>
</dbReference>
<dbReference type="Pfam" id="PF00015">
    <property type="entry name" value="MCPsignal"/>
    <property type="match status" value="1"/>
</dbReference>
<dbReference type="CDD" id="cd11386">
    <property type="entry name" value="MCP_signal"/>
    <property type="match status" value="1"/>
</dbReference>
<evidence type="ECO:0000256" key="9">
    <source>
        <dbReference type="ARBA" id="ARBA00023224"/>
    </source>
</evidence>
<keyword evidence="17" id="KW-1185">Reference proteome</keyword>
<dbReference type="RefSeq" id="WP_114481721.1">
    <property type="nucleotide sequence ID" value="NZ_QPJU01000001.1"/>
</dbReference>
<dbReference type="OrthoDB" id="9806477at2"/>
<dbReference type="PANTHER" id="PTHR43531:SF14">
    <property type="entry name" value="METHYL-ACCEPTING CHEMOTAXIS PROTEIN I-RELATED"/>
    <property type="match status" value="1"/>
</dbReference>
<keyword evidence="7 13" id="KW-1133">Transmembrane helix</keyword>
<dbReference type="EMBL" id="QPJU01000001">
    <property type="protein sequence ID" value="RCX11531.1"/>
    <property type="molecule type" value="Genomic_DNA"/>
</dbReference>